<gene>
    <name evidence="2" type="ORF">ACFP3T_12340</name>
</gene>
<evidence type="ECO:0000256" key="1">
    <source>
        <dbReference type="SAM" id="Phobius"/>
    </source>
</evidence>
<organism evidence="2 3">
    <name type="scientific">Lactiplantibacillus dongliensis</name>
    <dbReference type="NCBI Taxonomy" id="2559919"/>
    <lineage>
        <taxon>Bacteria</taxon>
        <taxon>Bacillati</taxon>
        <taxon>Bacillota</taxon>
        <taxon>Bacilli</taxon>
        <taxon>Lactobacillales</taxon>
        <taxon>Lactobacillaceae</taxon>
        <taxon>Lactiplantibacillus</taxon>
    </lineage>
</organism>
<proteinExistence type="predicted"/>
<evidence type="ECO:0008006" key="4">
    <source>
        <dbReference type="Google" id="ProtNLM"/>
    </source>
</evidence>
<keyword evidence="1" id="KW-0472">Membrane</keyword>
<keyword evidence="3" id="KW-1185">Reference proteome</keyword>
<protein>
    <recommendedName>
        <fullName evidence="4">Integral membrane protein</fullName>
    </recommendedName>
</protein>
<evidence type="ECO:0000313" key="3">
    <source>
        <dbReference type="Proteomes" id="UP001596253"/>
    </source>
</evidence>
<dbReference type="EMBL" id="JBHSSD010000052">
    <property type="protein sequence ID" value="MFC6165461.1"/>
    <property type="molecule type" value="Genomic_DNA"/>
</dbReference>
<feature type="transmembrane region" description="Helical" evidence="1">
    <location>
        <begin position="12"/>
        <end position="33"/>
    </location>
</feature>
<name>A0ABW1R6C3_9LACO</name>
<dbReference type="Proteomes" id="UP001596253">
    <property type="component" value="Unassembled WGS sequence"/>
</dbReference>
<reference evidence="3" key="1">
    <citation type="journal article" date="2019" name="Int. J. Syst. Evol. Microbiol.">
        <title>The Global Catalogue of Microorganisms (GCM) 10K type strain sequencing project: providing services to taxonomists for standard genome sequencing and annotation.</title>
        <authorList>
            <consortium name="The Broad Institute Genomics Platform"/>
            <consortium name="The Broad Institute Genome Sequencing Center for Infectious Disease"/>
            <person name="Wu L."/>
            <person name="Ma J."/>
        </authorList>
    </citation>
    <scope>NUCLEOTIDE SEQUENCE [LARGE SCALE GENOMIC DNA]</scope>
    <source>
        <strain evidence="3">CCM 8932</strain>
    </source>
</reference>
<accession>A0ABW1R6C3</accession>
<sequence>MQMRSIWRHTSTIIQTLAIYFLLIQGPYDLWIAKVGYHWQMYLTNIFGITALFLVVDLSYNYLRQRLLKRRSKK</sequence>
<keyword evidence="1" id="KW-0812">Transmembrane</keyword>
<comment type="caution">
    <text evidence="2">The sequence shown here is derived from an EMBL/GenBank/DDBJ whole genome shotgun (WGS) entry which is preliminary data.</text>
</comment>
<dbReference type="RefSeq" id="WP_137636346.1">
    <property type="nucleotide sequence ID" value="NZ_BJDK01000024.1"/>
</dbReference>
<feature type="transmembrane region" description="Helical" evidence="1">
    <location>
        <begin position="39"/>
        <end position="63"/>
    </location>
</feature>
<evidence type="ECO:0000313" key="2">
    <source>
        <dbReference type="EMBL" id="MFC6165461.1"/>
    </source>
</evidence>
<keyword evidence="1" id="KW-1133">Transmembrane helix</keyword>